<dbReference type="SUPFAM" id="SSF57667">
    <property type="entry name" value="beta-beta-alpha zinc fingers"/>
    <property type="match status" value="1"/>
</dbReference>
<keyword evidence="2" id="KW-0677">Repeat</keyword>
<dbReference type="InterPro" id="IPR013087">
    <property type="entry name" value="Znf_C2H2_type"/>
</dbReference>
<evidence type="ECO:0000313" key="9">
    <source>
        <dbReference type="Proteomes" id="UP000887568"/>
    </source>
</evidence>
<evidence type="ECO:0000313" key="8">
    <source>
        <dbReference type="EnsemblMetazoa" id="XP_038048445.1"/>
    </source>
</evidence>
<dbReference type="InterPro" id="IPR036236">
    <property type="entry name" value="Znf_C2H2_sf"/>
</dbReference>
<dbReference type="GO" id="GO:0000785">
    <property type="term" value="C:chromatin"/>
    <property type="evidence" value="ECO:0007669"/>
    <property type="project" value="TreeGrafter"/>
</dbReference>
<keyword evidence="4" id="KW-0862">Zinc</keyword>
<dbReference type="SMART" id="SM00355">
    <property type="entry name" value="ZnF_C2H2"/>
    <property type="match status" value="2"/>
</dbReference>
<dbReference type="RefSeq" id="XP_038048445.1">
    <property type="nucleotide sequence ID" value="XM_038192517.1"/>
</dbReference>
<evidence type="ECO:0000256" key="4">
    <source>
        <dbReference type="ARBA" id="ARBA00022833"/>
    </source>
</evidence>
<dbReference type="FunFam" id="3.30.160.60:FF:000474">
    <property type="entry name" value="zinc finger protein 367"/>
    <property type="match status" value="1"/>
</dbReference>
<protein>
    <recommendedName>
        <fullName evidence="7">C2H2-type domain-containing protein</fullName>
    </recommendedName>
</protein>
<dbReference type="OrthoDB" id="3437960at2759"/>
<dbReference type="PROSITE" id="PS50157">
    <property type="entry name" value="ZINC_FINGER_C2H2_2"/>
    <property type="match status" value="2"/>
</dbReference>
<feature type="domain" description="C2H2-type" evidence="7">
    <location>
        <begin position="110"/>
        <end position="137"/>
    </location>
</feature>
<evidence type="ECO:0000256" key="1">
    <source>
        <dbReference type="ARBA" id="ARBA00022723"/>
    </source>
</evidence>
<dbReference type="PANTHER" id="PTHR14003:SF26">
    <property type="entry name" value="ZINC FINGER PROTEIN 367"/>
    <property type="match status" value="1"/>
</dbReference>
<dbReference type="CTD" id="195828"/>
<evidence type="ECO:0000256" key="5">
    <source>
        <dbReference type="PROSITE-ProRule" id="PRU00042"/>
    </source>
</evidence>
<reference evidence="8" key="1">
    <citation type="submission" date="2022-11" db="UniProtKB">
        <authorList>
            <consortium name="EnsemblMetazoa"/>
        </authorList>
    </citation>
    <scope>IDENTIFICATION</scope>
</reference>
<dbReference type="Gene3D" id="3.30.160.60">
    <property type="entry name" value="Classic Zinc Finger"/>
    <property type="match status" value="2"/>
</dbReference>
<dbReference type="PANTHER" id="PTHR14003">
    <property type="entry name" value="TRANSCRIPTIONAL REPRESSOR PROTEIN YY"/>
    <property type="match status" value="1"/>
</dbReference>
<feature type="compositionally biased region" description="Low complexity" evidence="6">
    <location>
        <begin position="54"/>
        <end position="78"/>
    </location>
</feature>
<sequence>MASVLTNSPQKICPNTILRSPVRPLQLPRSPVSPGLAEFYPWRWPESARNVQLSPSSSCGSPGSERGFTSPRRSSSSSGGSGPVPSPRGRPRAEIIPELQKEGSTSGHGIRCKICQRVFPREKSLQAHFRTHTGERPFKCDYPNCGRAFVQSGQLKTHQRLHTGEKPFYCTAKGCLSRFTHANRHCPDHPYLTLQRESTETLLEEILRNDENSEDVNMWLQRYVENYRERMEIKTQEQAKRKHEQELLAQNGSTPKRPRASARRRLQEQREKMLGAMALMELAQKLPVDGQR</sequence>
<dbReference type="GO" id="GO:0000978">
    <property type="term" value="F:RNA polymerase II cis-regulatory region sequence-specific DNA binding"/>
    <property type="evidence" value="ECO:0007669"/>
    <property type="project" value="TreeGrafter"/>
</dbReference>
<dbReference type="GO" id="GO:0008270">
    <property type="term" value="F:zinc ion binding"/>
    <property type="evidence" value="ECO:0007669"/>
    <property type="project" value="UniProtKB-KW"/>
</dbReference>
<dbReference type="Proteomes" id="UP000887568">
    <property type="component" value="Unplaced"/>
</dbReference>
<organism evidence="8 9">
    <name type="scientific">Patiria miniata</name>
    <name type="common">Bat star</name>
    <name type="synonym">Asterina miniata</name>
    <dbReference type="NCBI Taxonomy" id="46514"/>
    <lineage>
        <taxon>Eukaryota</taxon>
        <taxon>Metazoa</taxon>
        <taxon>Echinodermata</taxon>
        <taxon>Eleutherozoa</taxon>
        <taxon>Asterozoa</taxon>
        <taxon>Asteroidea</taxon>
        <taxon>Valvatacea</taxon>
        <taxon>Valvatida</taxon>
        <taxon>Asterinidae</taxon>
        <taxon>Patiria</taxon>
    </lineage>
</organism>
<dbReference type="GO" id="GO:0000981">
    <property type="term" value="F:DNA-binding transcription factor activity, RNA polymerase II-specific"/>
    <property type="evidence" value="ECO:0007669"/>
    <property type="project" value="TreeGrafter"/>
</dbReference>
<evidence type="ECO:0000259" key="7">
    <source>
        <dbReference type="PROSITE" id="PS50157"/>
    </source>
</evidence>
<feature type="region of interest" description="Disordered" evidence="6">
    <location>
        <begin position="234"/>
        <end position="271"/>
    </location>
</feature>
<dbReference type="AlphaFoldDB" id="A0A913ZC13"/>
<evidence type="ECO:0000256" key="3">
    <source>
        <dbReference type="ARBA" id="ARBA00022771"/>
    </source>
</evidence>
<proteinExistence type="predicted"/>
<feature type="domain" description="C2H2-type" evidence="7">
    <location>
        <begin position="138"/>
        <end position="167"/>
    </location>
</feature>
<name>A0A913ZC13_PATMI</name>
<evidence type="ECO:0000256" key="6">
    <source>
        <dbReference type="SAM" id="MobiDB-lite"/>
    </source>
</evidence>
<keyword evidence="3 5" id="KW-0863">Zinc-finger</keyword>
<dbReference type="GO" id="GO:0005667">
    <property type="term" value="C:transcription regulator complex"/>
    <property type="evidence" value="ECO:0007669"/>
    <property type="project" value="TreeGrafter"/>
</dbReference>
<evidence type="ECO:0000256" key="2">
    <source>
        <dbReference type="ARBA" id="ARBA00022737"/>
    </source>
</evidence>
<feature type="region of interest" description="Disordered" evidence="6">
    <location>
        <begin position="51"/>
        <end position="91"/>
    </location>
</feature>
<feature type="compositionally biased region" description="Basic and acidic residues" evidence="6">
    <location>
        <begin position="234"/>
        <end position="246"/>
    </location>
</feature>
<dbReference type="GO" id="GO:0031519">
    <property type="term" value="C:PcG protein complex"/>
    <property type="evidence" value="ECO:0007669"/>
    <property type="project" value="TreeGrafter"/>
</dbReference>
<dbReference type="Pfam" id="PF00096">
    <property type="entry name" value="zf-C2H2"/>
    <property type="match status" value="1"/>
</dbReference>
<accession>A0A913ZC13</accession>
<dbReference type="OMA" id="NKHPHVI"/>
<dbReference type="GeneID" id="119722411"/>
<dbReference type="PROSITE" id="PS00028">
    <property type="entry name" value="ZINC_FINGER_C2H2_1"/>
    <property type="match status" value="2"/>
</dbReference>
<dbReference type="Pfam" id="PF12874">
    <property type="entry name" value="zf-met"/>
    <property type="match status" value="1"/>
</dbReference>
<dbReference type="EnsemblMetazoa" id="XM_038192517.1">
    <property type="protein sequence ID" value="XP_038048445.1"/>
    <property type="gene ID" value="LOC119722411"/>
</dbReference>
<keyword evidence="9" id="KW-1185">Reference proteome</keyword>
<keyword evidence="1" id="KW-0479">Metal-binding</keyword>